<evidence type="ECO:0000313" key="7">
    <source>
        <dbReference type="EMBL" id="KAL3518683.1"/>
    </source>
</evidence>
<protein>
    <submittedName>
        <fullName evidence="7">Uncharacterized protein</fullName>
    </submittedName>
</protein>
<dbReference type="GO" id="GO:0006952">
    <property type="term" value="P:defense response"/>
    <property type="evidence" value="ECO:0007669"/>
    <property type="project" value="UniProtKB-KW"/>
</dbReference>
<feature type="domain" description="Disease resistance R13L4/SHOC-2-like LRR" evidence="6">
    <location>
        <begin position="131"/>
        <end position="320"/>
    </location>
</feature>
<dbReference type="EMBL" id="JBJUIK010000009">
    <property type="protein sequence ID" value="KAL3518683.1"/>
    <property type="molecule type" value="Genomic_DNA"/>
</dbReference>
<reference evidence="7 8" key="1">
    <citation type="submission" date="2024-11" db="EMBL/GenBank/DDBJ databases">
        <title>A near-complete genome assembly of Cinchona calisaya.</title>
        <authorList>
            <person name="Lian D.C."/>
            <person name="Zhao X.W."/>
            <person name="Wei L."/>
        </authorList>
    </citation>
    <scope>NUCLEOTIDE SEQUENCE [LARGE SCALE GENOMIC DNA]</scope>
    <source>
        <tissue evidence="7">Nenye</tissue>
    </source>
</reference>
<keyword evidence="4" id="KW-0067">ATP-binding</keyword>
<evidence type="ECO:0000256" key="1">
    <source>
        <dbReference type="ARBA" id="ARBA00022737"/>
    </source>
</evidence>
<dbReference type="Pfam" id="PF23559">
    <property type="entry name" value="WHD_DRP"/>
    <property type="match status" value="1"/>
</dbReference>
<organism evidence="7 8">
    <name type="scientific">Cinchona calisaya</name>
    <dbReference type="NCBI Taxonomy" id="153742"/>
    <lineage>
        <taxon>Eukaryota</taxon>
        <taxon>Viridiplantae</taxon>
        <taxon>Streptophyta</taxon>
        <taxon>Embryophyta</taxon>
        <taxon>Tracheophyta</taxon>
        <taxon>Spermatophyta</taxon>
        <taxon>Magnoliopsida</taxon>
        <taxon>eudicotyledons</taxon>
        <taxon>Gunneridae</taxon>
        <taxon>Pentapetalae</taxon>
        <taxon>asterids</taxon>
        <taxon>lamiids</taxon>
        <taxon>Gentianales</taxon>
        <taxon>Rubiaceae</taxon>
        <taxon>Cinchonoideae</taxon>
        <taxon>Cinchoneae</taxon>
        <taxon>Cinchona</taxon>
    </lineage>
</organism>
<accession>A0ABD2ZH12</accession>
<dbReference type="SUPFAM" id="SSF52058">
    <property type="entry name" value="L domain-like"/>
    <property type="match status" value="1"/>
</dbReference>
<dbReference type="Proteomes" id="UP001630127">
    <property type="component" value="Unassembled WGS sequence"/>
</dbReference>
<dbReference type="InterPro" id="IPR058922">
    <property type="entry name" value="WHD_DRP"/>
</dbReference>
<keyword evidence="2" id="KW-0547">Nucleotide-binding</keyword>
<comment type="caution">
    <text evidence="7">The sequence shown here is derived from an EMBL/GenBank/DDBJ whole genome shotgun (WGS) entry which is preliminary data.</text>
</comment>
<proteinExistence type="predicted"/>
<gene>
    <name evidence="7" type="ORF">ACH5RR_021272</name>
</gene>
<keyword evidence="1" id="KW-0677">Repeat</keyword>
<dbReference type="PANTHER" id="PTHR15140:SF33">
    <property type="entry name" value="LATE BLIGHT RESISTANCE PROTEIN HOMOLOG R1A-3 ISOFORM X1"/>
    <property type="match status" value="1"/>
</dbReference>
<evidence type="ECO:0000256" key="4">
    <source>
        <dbReference type="ARBA" id="ARBA00022840"/>
    </source>
</evidence>
<dbReference type="PANTHER" id="PTHR15140">
    <property type="entry name" value="TUBULIN-SPECIFIC CHAPERONE E"/>
    <property type="match status" value="1"/>
</dbReference>
<dbReference type="Gene3D" id="1.10.10.10">
    <property type="entry name" value="Winged helix-like DNA-binding domain superfamily/Winged helix DNA-binding domain"/>
    <property type="match status" value="1"/>
</dbReference>
<dbReference type="AlphaFoldDB" id="A0ABD2ZH12"/>
<sequence>MQLWIAEGFVEKNELKSLEDVAEDYVMALISRSLILVAKEKSTGGVKTCRIHDLLHQFCVAKAKEENFLLLIHGYNELFSFVEPHNLRRLCIYSQPKDFVKSKIFFPRIRSLLFSTESGKSYEHFYNLSFVFCLKLLRVLDLGQINLGSVFPSEIAMLVHLRYLAVLGWMKEIPSSIAYLLNLETLLVTAYNGKFSLPDTIWSMQKLRHLHVTGVLFDLSLAKSNLENSLVLYNLDSFSTPRIYLGQSIGVLMKKFPNVRNLKCSLSESNASVGASHKIVVMDFLSRLESLELILHRANMHDVVFHFPLILKKLTLRGFSWSIISTIAKLPNLEVLKLFNGGQDGVTIWEMEEGEFPKLKFLKLEYLDIVGWTGSGEHFPCLQKLVLVECEKLEELPCCLGYISTLELIEVRWCQKSLVSSVRKIEEEYARMGNVDLKIFVLENIEEELSM</sequence>
<evidence type="ECO:0000259" key="5">
    <source>
        <dbReference type="Pfam" id="PF23559"/>
    </source>
</evidence>
<dbReference type="InterPro" id="IPR032675">
    <property type="entry name" value="LRR_dom_sf"/>
</dbReference>
<feature type="domain" description="Disease resistance protein winged helix" evidence="5">
    <location>
        <begin position="2"/>
        <end position="58"/>
    </location>
</feature>
<evidence type="ECO:0000313" key="8">
    <source>
        <dbReference type="Proteomes" id="UP001630127"/>
    </source>
</evidence>
<dbReference type="InterPro" id="IPR036388">
    <property type="entry name" value="WH-like_DNA-bd_sf"/>
</dbReference>
<evidence type="ECO:0000259" key="6">
    <source>
        <dbReference type="Pfam" id="PF23598"/>
    </source>
</evidence>
<dbReference type="Gene3D" id="3.80.10.10">
    <property type="entry name" value="Ribonuclease Inhibitor"/>
    <property type="match status" value="1"/>
</dbReference>
<evidence type="ECO:0000256" key="3">
    <source>
        <dbReference type="ARBA" id="ARBA00022821"/>
    </source>
</evidence>
<name>A0ABD2ZH12_9GENT</name>
<evidence type="ECO:0000256" key="2">
    <source>
        <dbReference type="ARBA" id="ARBA00022741"/>
    </source>
</evidence>
<keyword evidence="3" id="KW-0611">Plant defense</keyword>
<dbReference type="Pfam" id="PF23598">
    <property type="entry name" value="LRR_14"/>
    <property type="match status" value="1"/>
</dbReference>
<keyword evidence="8" id="KW-1185">Reference proteome</keyword>
<dbReference type="InterPro" id="IPR055414">
    <property type="entry name" value="LRR_R13L4/SHOC2-like"/>
</dbReference>